<feature type="signal peptide" evidence="3">
    <location>
        <begin position="1"/>
        <end position="20"/>
    </location>
</feature>
<keyword evidence="3" id="KW-0732">Signal</keyword>
<feature type="transmembrane region" description="Helical" evidence="2">
    <location>
        <begin position="44"/>
        <end position="66"/>
    </location>
</feature>
<sequence length="166" mass="16805">MARIAASAAIVLASTQLVSAQYYCGGYSYYNSGCYGNGLSSGARIGIGVGIAVGALVLIAVLSMVCRRRRSRKFASATAPVPAGGYHGAPTTGYTQDYNGNSTSATAQPAYGGSAPYQNYGYDASGYNSNGNGNGNGNAPAYQPPSGPPPQTSQYYAPPVGPPPKA</sequence>
<comment type="caution">
    <text evidence="4">The sequence shown here is derived from an EMBL/GenBank/DDBJ whole genome shotgun (WGS) entry which is preliminary data.</text>
</comment>
<feature type="compositionally biased region" description="Polar residues" evidence="1">
    <location>
        <begin position="92"/>
        <end position="107"/>
    </location>
</feature>
<reference evidence="4 5" key="1">
    <citation type="journal article" date="2011" name="J. Gen. Appl. Microbiol.">
        <title>Draft genome sequencing of the enigmatic basidiomycete Mixia osmundae.</title>
        <authorList>
            <person name="Nishida H."/>
            <person name="Nagatsuka Y."/>
            <person name="Sugiyama J."/>
        </authorList>
    </citation>
    <scope>NUCLEOTIDE SEQUENCE [LARGE SCALE GENOMIC DNA]</scope>
    <source>
        <strain evidence="5">CBS 9802 / IAM 14324 / JCM 22182 / KY 12970</strain>
    </source>
</reference>
<evidence type="ECO:0000313" key="5">
    <source>
        <dbReference type="Proteomes" id="UP000009131"/>
    </source>
</evidence>
<dbReference type="RefSeq" id="XP_014564905.1">
    <property type="nucleotide sequence ID" value="XM_014709419.1"/>
</dbReference>
<dbReference type="AlphaFoldDB" id="G7DV35"/>
<evidence type="ECO:0000256" key="2">
    <source>
        <dbReference type="SAM" id="Phobius"/>
    </source>
</evidence>
<reference evidence="4 5" key="2">
    <citation type="journal article" date="2012" name="Open Biol.">
        <title>Characteristics of nucleosomes and linker DNA regions on the genome of the basidiomycete Mixia osmundae revealed by mono- and dinucleosome mapping.</title>
        <authorList>
            <person name="Nishida H."/>
            <person name="Kondo S."/>
            <person name="Matsumoto T."/>
            <person name="Suzuki Y."/>
            <person name="Yoshikawa H."/>
            <person name="Taylor T.D."/>
            <person name="Sugiyama J."/>
        </authorList>
    </citation>
    <scope>NUCLEOTIDE SEQUENCE [LARGE SCALE GENOMIC DNA]</scope>
    <source>
        <strain evidence="5">CBS 9802 / IAM 14324 / JCM 22182 / KY 12970</strain>
    </source>
</reference>
<dbReference type="STRING" id="764103.G7DV35"/>
<proteinExistence type="predicted"/>
<feature type="compositionally biased region" description="Pro residues" evidence="1">
    <location>
        <begin position="142"/>
        <end position="151"/>
    </location>
</feature>
<keyword evidence="2" id="KW-0812">Transmembrane</keyword>
<evidence type="ECO:0000256" key="1">
    <source>
        <dbReference type="SAM" id="MobiDB-lite"/>
    </source>
</evidence>
<feature type="region of interest" description="Disordered" evidence="1">
    <location>
        <begin position="123"/>
        <end position="166"/>
    </location>
</feature>
<feature type="compositionally biased region" description="Low complexity" evidence="1">
    <location>
        <begin position="123"/>
        <end position="141"/>
    </location>
</feature>
<evidence type="ECO:0000313" key="4">
    <source>
        <dbReference type="EMBL" id="GAA94445.1"/>
    </source>
</evidence>
<dbReference type="Proteomes" id="UP000009131">
    <property type="component" value="Unassembled WGS sequence"/>
</dbReference>
<protein>
    <submittedName>
        <fullName evidence="4">Uncharacterized protein</fullName>
    </submittedName>
</protein>
<feature type="region of interest" description="Disordered" evidence="1">
    <location>
        <begin position="75"/>
        <end position="110"/>
    </location>
</feature>
<dbReference type="eggNOG" id="ENOG502SCEF">
    <property type="taxonomic scope" value="Eukaryota"/>
</dbReference>
<dbReference type="OMA" id="REDSKFQ"/>
<name>G7DV35_MIXOS</name>
<dbReference type="InParanoid" id="G7DV35"/>
<keyword evidence="5" id="KW-1185">Reference proteome</keyword>
<dbReference type="EMBL" id="BABT02000035">
    <property type="protein sequence ID" value="GAA94445.1"/>
    <property type="molecule type" value="Genomic_DNA"/>
</dbReference>
<keyword evidence="2" id="KW-1133">Transmembrane helix</keyword>
<dbReference type="HOGENOM" id="CLU_1897137_0_0_1"/>
<organism evidence="4 5">
    <name type="scientific">Mixia osmundae (strain CBS 9802 / IAM 14324 / JCM 22182 / KY 12970)</name>
    <dbReference type="NCBI Taxonomy" id="764103"/>
    <lineage>
        <taxon>Eukaryota</taxon>
        <taxon>Fungi</taxon>
        <taxon>Dikarya</taxon>
        <taxon>Basidiomycota</taxon>
        <taxon>Pucciniomycotina</taxon>
        <taxon>Mixiomycetes</taxon>
        <taxon>Mixiales</taxon>
        <taxon>Mixiaceae</taxon>
        <taxon>Mixia</taxon>
    </lineage>
</organism>
<keyword evidence="2" id="KW-0472">Membrane</keyword>
<gene>
    <name evidence="4" type="primary">Mo01097</name>
    <name evidence="4" type="ORF">E5Q_01097</name>
</gene>
<accession>G7DV35</accession>
<feature type="chain" id="PRO_5009955510" evidence="3">
    <location>
        <begin position="21"/>
        <end position="166"/>
    </location>
</feature>
<evidence type="ECO:0000256" key="3">
    <source>
        <dbReference type="SAM" id="SignalP"/>
    </source>
</evidence>